<gene>
    <name evidence="2" type="ORF">D8674_000122</name>
</gene>
<evidence type="ECO:0000313" key="2">
    <source>
        <dbReference type="EMBL" id="KAB2597202.1"/>
    </source>
</evidence>
<comment type="caution">
    <text evidence="2">The sequence shown here is derived from an EMBL/GenBank/DDBJ whole genome shotgun (WGS) entry which is preliminary data.</text>
</comment>
<accession>A0A5N5F7P6</accession>
<dbReference type="Proteomes" id="UP000327157">
    <property type="component" value="Chromosome 1"/>
</dbReference>
<reference evidence="2 3" key="1">
    <citation type="submission" date="2019-09" db="EMBL/GenBank/DDBJ databases">
        <authorList>
            <person name="Ou C."/>
        </authorList>
    </citation>
    <scope>NUCLEOTIDE SEQUENCE [LARGE SCALE GENOMIC DNA]</scope>
    <source>
        <strain evidence="2">S2</strain>
        <tissue evidence="2">Leaf</tissue>
    </source>
</reference>
<reference evidence="2 3" key="3">
    <citation type="submission" date="2019-11" db="EMBL/GenBank/DDBJ databases">
        <title>A de novo genome assembly of a pear dwarfing rootstock.</title>
        <authorList>
            <person name="Wang F."/>
            <person name="Wang J."/>
            <person name="Li S."/>
            <person name="Zhang Y."/>
            <person name="Fang M."/>
            <person name="Ma L."/>
            <person name="Zhao Y."/>
            <person name="Jiang S."/>
        </authorList>
    </citation>
    <scope>NUCLEOTIDE SEQUENCE [LARGE SCALE GENOMIC DNA]</scope>
    <source>
        <strain evidence="2">S2</strain>
        <tissue evidence="2">Leaf</tissue>
    </source>
</reference>
<proteinExistence type="predicted"/>
<dbReference type="EMBL" id="SMOL01000768">
    <property type="protein sequence ID" value="KAB2597202.1"/>
    <property type="molecule type" value="Genomic_DNA"/>
</dbReference>
<evidence type="ECO:0000256" key="1">
    <source>
        <dbReference type="SAM" id="Phobius"/>
    </source>
</evidence>
<feature type="transmembrane region" description="Helical" evidence="1">
    <location>
        <begin position="31"/>
        <end position="53"/>
    </location>
</feature>
<evidence type="ECO:0000313" key="3">
    <source>
        <dbReference type="Proteomes" id="UP000327157"/>
    </source>
</evidence>
<keyword evidence="3" id="KW-1185">Reference proteome</keyword>
<keyword evidence="1" id="KW-0472">Membrane</keyword>
<name>A0A5N5F7P6_9ROSA</name>
<keyword evidence="1" id="KW-0812">Transmembrane</keyword>
<dbReference type="AlphaFoldDB" id="A0A5N5F7P6"/>
<keyword evidence="1" id="KW-1133">Transmembrane helix</keyword>
<sequence length="159" mass="18143">MVDAGPVTLLQVLQFQCQDCAFLLLLDPKKIALFCNGIAICSGCSDYCVILFMHTKCFASEMKFIFFFGHQDDIIVDPVESPEIVDDPFQTIGSLLAYNLFCLFKEEHGGMCFGWEFVPQGKLSYILEAEHHAENIRRIVFQFVWGICYLNDTKMIYGL</sequence>
<reference evidence="3" key="2">
    <citation type="submission" date="2019-10" db="EMBL/GenBank/DDBJ databases">
        <title>A de novo genome assembly of a pear dwarfing rootstock.</title>
        <authorList>
            <person name="Wang F."/>
            <person name="Wang J."/>
            <person name="Li S."/>
            <person name="Zhang Y."/>
            <person name="Fang M."/>
            <person name="Ma L."/>
            <person name="Zhao Y."/>
            <person name="Jiang S."/>
        </authorList>
    </citation>
    <scope>NUCLEOTIDE SEQUENCE [LARGE SCALE GENOMIC DNA]</scope>
</reference>
<organism evidence="2 3">
    <name type="scientific">Pyrus ussuriensis x Pyrus communis</name>
    <dbReference type="NCBI Taxonomy" id="2448454"/>
    <lineage>
        <taxon>Eukaryota</taxon>
        <taxon>Viridiplantae</taxon>
        <taxon>Streptophyta</taxon>
        <taxon>Embryophyta</taxon>
        <taxon>Tracheophyta</taxon>
        <taxon>Spermatophyta</taxon>
        <taxon>Magnoliopsida</taxon>
        <taxon>eudicotyledons</taxon>
        <taxon>Gunneridae</taxon>
        <taxon>Pentapetalae</taxon>
        <taxon>rosids</taxon>
        <taxon>fabids</taxon>
        <taxon>Rosales</taxon>
        <taxon>Rosaceae</taxon>
        <taxon>Amygdaloideae</taxon>
        <taxon>Maleae</taxon>
        <taxon>Pyrus</taxon>
    </lineage>
</organism>
<protein>
    <submittedName>
        <fullName evidence="2">Uncharacterized protein</fullName>
    </submittedName>
</protein>